<accession>A0A4Q9Z1A2</accession>
<evidence type="ECO:0000313" key="2">
    <source>
        <dbReference type="EMBL" id="TBX69896.1"/>
    </source>
</evidence>
<dbReference type="Proteomes" id="UP000293300">
    <property type="component" value="Unassembled WGS sequence"/>
</dbReference>
<keyword evidence="3" id="KW-1185">Reference proteome</keyword>
<feature type="signal peptide" evidence="1">
    <location>
        <begin position="1"/>
        <end position="19"/>
    </location>
</feature>
<dbReference type="OrthoDB" id="1328222at2"/>
<reference evidence="2 3" key="1">
    <citation type="submission" date="2019-02" db="EMBL/GenBank/DDBJ databases">
        <title>Flavobacterium sp. RD-2-33 isolated from forest soil.</title>
        <authorList>
            <person name="Chaudhary D.K."/>
        </authorList>
    </citation>
    <scope>NUCLEOTIDE SEQUENCE [LARGE SCALE GENOMIC DNA]</scope>
    <source>
        <strain evidence="2 3">RD-2-33</strain>
    </source>
</reference>
<organism evidence="2 3">
    <name type="scientific">Flavobacterium silvisoli</name>
    <dbReference type="NCBI Taxonomy" id="2529433"/>
    <lineage>
        <taxon>Bacteria</taxon>
        <taxon>Pseudomonadati</taxon>
        <taxon>Bacteroidota</taxon>
        <taxon>Flavobacteriia</taxon>
        <taxon>Flavobacteriales</taxon>
        <taxon>Flavobacteriaceae</taxon>
        <taxon>Flavobacterium</taxon>
    </lineage>
</organism>
<dbReference type="EMBL" id="SJPE01000005">
    <property type="protein sequence ID" value="TBX69896.1"/>
    <property type="molecule type" value="Genomic_DNA"/>
</dbReference>
<protein>
    <submittedName>
        <fullName evidence="2">Uncharacterized protein</fullName>
    </submittedName>
</protein>
<dbReference type="RefSeq" id="WP_131475625.1">
    <property type="nucleotide sequence ID" value="NZ_SJPE01000005.1"/>
</dbReference>
<dbReference type="AlphaFoldDB" id="A0A4Q9Z1A2"/>
<sequence length="398" mass="43084">MKKVIKIFTALLIVTNAFATDRIVQENGAAGTYPTISAAITAAVDGDRIIVYPKIGDNPFIENITINKSLEFATAEDGVRYKIQGNISLEASNNRVITIIGAHLVSGNIQGLTSGWRTNVNIMGCLLEGGNINFSNQYYVNVVSNILSNGNINISHGKVIGNEISNQINQIAIQNSTSISNDTVDIIANKTPRIMCSGNVFLNIQNNFIKALNPDSSNAFFSIYYFYSTTTNMMNIINNTIIVPYGTSSFSSERPKYFNLNAPARIKNNIIQVSSTTTSYNPNVFITAGSSSSYNFIINTVGQYNSLSSTDTIVASPMVDQTTGQLVQSSPAKNGADPSFEFYDLDLTRGDAGCYGGSYSLENYFPITGSSRIYNIDMPFGISTSGGPLNIKADGFDR</sequence>
<keyword evidence="1" id="KW-0732">Signal</keyword>
<proteinExistence type="predicted"/>
<name>A0A4Q9Z1A2_9FLAO</name>
<comment type="caution">
    <text evidence="2">The sequence shown here is derived from an EMBL/GenBank/DDBJ whole genome shotgun (WGS) entry which is preliminary data.</text>
</comment>
<evidence type="ECO:0000256" key="1">
    <source>
        <dbReference type="SAM" id="SignalP"/>
    </source>
</evidence>
<dbReference type="SUPFAM" id="SSF51126">
    <property type="entry name" value="Pectin lyase-like"/>
    <property type="match status" value="1"/>
</dbReference>
<evidence type="ECO:0000313" key="3">
    <source>
        <dbReference type="Proteomes" id="UP000293300"/>
    </source>
</evidence>
<feature type="chain" id="PRO_5020709638" evidence="1">
    <location>
        <begin position="20"/>
        <end position="398"/>
    </location>
</feature>
<dbReference type="InterPro" id="IPR011050">
    <property type="entry name" value="Pectin_lyase_fold/virulence"/>
</dbReference>
<gene>
    <name evidence="2" type="ORF">EZL74_05630</name>
</gene>